<dbReference type="Gene3D" id="1.25.40.10">
    <property type="entry name" value="Tetratricopeptide repeat domain"/>
    <property type="match status" value="2"/>
</dbReference>
<dbReference type="NCBIfam" id="TIGR00756">
    <property type="entry name" value="PPR"/>
    <property type="match status" value="4"/>
</dbReference>
<dbReference type="PROSITE" id="PS51375">
    <property type="entry name" value="PPR"/>
    <property type="match status" value="3"/>
</dbReference>
<evidence type="ECO:0000256" key="3">
    <source>
        <dbReference type="PROSITE-ProRule" id="PRU00708"/>
    </source>
</evidence>
<evidence type="ECO:0000256" key="1">
    <source>
        <dbReference type="ARBA" id="ARBA00006643"/>
    </source>
</evidence>
<dbReference type="PANTHER" id="PTHR47926">
    <property type="entry name" value="PENTATRICOPEPTIDE REPEAT-CONTAINING PROTEIN"/>
    <property type="match status" value="1"/>
</dbReference>
<keyword evidence="2" id="KW-0677">Repeat</keyword>
<evidence type="ECO:0000256" key="2">
    <source>
        <dbReference type="ARBA" id="ARBA00022737"/>
    </source>
</evidence>
<keyword evidence="6" id="KW-1185">Reference proteome</keyword>
<proteinExistence type="inferred from homology"/>
<dbReference type="EMBL" id="JARPOI010000006">
    <property type="protein sequence ID" value="KAJ9179033.1"/>
    <property type="molecule type" value="Genomic_DNA"/>
</dbReference>
<comment type="similarity">
    <text evidence="1">Belongs to the PPR family. PCMP-H subfamily.</text>
</comment>
<dbReference type="InterPro" id="IPR032867">
    <property type="entry name" value="DYW_dom"/>
</dbReference>
<dbReference type="PANTHER" id="PTHR47926:SF507">
    <property type="entry name" value="DYW DOMAIN-CONTAINING PROTEIN"/>
    <property type="match status" value="1"/>
</dbReference>
<evidence type="ECO:0000313" key="6">
    <source>
        <dbReference type="Proteomes" id="UP001174677"/>
    </source>
</evidence>
<protein>
    <recommendedName>
        <fullName evidence="4">DYW domain-containing protein</fullName>
    </recommendedName>
</protein>
<dbReference type="InterPro" id="IPR011990">
    <property type="entry name" value="TPR-like_helical_dom_sf"/>
</dbReference>
<gene>
    <name evidence="5" type="ORF">P3X46_010862</name>
</gene>
<accession>A0ABQ9MJP7</accession>
<organism evidence="5 6">
    <name type="scientific">Hevea brasiliensis</name>
    <name type="common">Para rubber tree</name>
    <name type="synonym">Siphonia brasiliensis</name>
    <dbReference type="NCBI Taxonomy" id="3981"/>
    <lineage>
        <taxon>Eukaryota</taxon>
        <taxon>Viridiplantae</taxon>
        <taxon>Streptophyta</taxon>
        <taxon>Embryophyta</taxon>
        <taxon>Tracheophyta</taxon>
        <taxon>Spermatophyta</taxon>
        <taxon>Magnoliopsida</taxon>
        <taxon>eudicotyledons</taxon>
        <taxon>Gunneridae</taxon>
        <taxon>Pentapetalae</taxon>
        <taxon>rosids</taxon>
        <taxon>fabids</taxon>
        <taxon>Malpighiales</taxon>
        <taxon>Euphorbiaceae</taxon>
        <taxon>Crotonoideae</taxon>
        <taxon>Micrandreae</taxon>
        <taxon>Hevea</taxon>
    </lineage>
</organism>
<comment type="caution">
    <text evidence="5">The sequence shown here is derived from an EMBL/GenBank/DDBJ whole genome shotgun (WGS) entry which is preliminary data.</text>
</comment>
<dbReference type="InterPro" id="IPR046848">
    <property type="entry name" value="E_motif"/>
</dbReference>
<dbReference type="Pfam" id="PF13041">
    <property type="entry name" value="PPR_2"/>
    <property type="match status" value="1"/>
</dbReference>
<dbReference type="Pfam" id="PF01535">
    <property type="entry name" value="PPR"/>
    <property type="match status" value="2"/>
</dbReference>
<sequence length="517" mass="58657">MVVNPLFGTKVTFAYNSLIRTHASSSPSLALTLFSNMRRAGVSPDHFTFPFALKACSRLQMGQDLHSLIVKLGFDTNIYVQNALINLYGYCGLVDVAFKVFDEMLDRDLVSWSSMIASLANNGLAQEALALFQKMQLDGNIKPDEVVMLSVVSAISNLGVLKLGRWIDAYIFRNKLKLTVSLGTALINMYSRCGSVDDSIRVFDKMPERNVLTWTALISGLAVHGRCREALRGFYEMRETNLRPDHITFSGVLVACSHGGLVDDGWKVFKSIKTDYGIEPTVEHYGCMVDLLGRAGKLHEAFEFIERMPYKPNAIIWRTLLGACVNHNSLALAEEAKEKINQLEPHHDGDYVLLSNAYGEVGRYTEKAELRTSMQEKRISKKPGYSLLTVDEEIHEFVSGDSSHPESEEIRKFLVCIIDSLRDEGYTPHTSNVFHDIEEEEKEHSLSYHSEKLAVAFALLRFKDRRTIRIMKNVRTCRDCHCFLKHVSGKFDKEIIVRDRNRFHHFSNGTCSCQDYW</sequence>
<dbReference type="Pfam" id="PF20431">
    <property type="entry name" value="E_motif"/>
    <property type="match status" value="1"/>
</dbReference>
<feature type="repeat" description="PPR" evidence="3">
    <location>
        <begin position="77"/>
        <end position="107"/>
    </location>
</feature>
<dbReference type="InterPro" id="IPR002885">
    <property type="entry name" value="PPR_rpt"/>
</dbReference>
<feature type="repeat" description="PPR" evidence="3">
    <location>
        <begin position="210"/>
        <end position="244"/>
    </location>
</feature>
<dbReference type="Proteomes" id="UP001174677">
    <property type="component" value="Chromosome 6"/>
</dbReference>
<dbReference type="Pfam" id="PF14432">
    <property type="entry name" value="DYW_deaminase"/>
    <property type="match status" value="1"/>
</dbReference>
<feature type="repeat" description="PPR" evidence="3">
    <location>
        <begin position="108"/>
        <end position="142"/>
    </location>
</feature>
<dbReference type="InterPro" id="IPR046960">
    <property type="entry name" value="PPR_At4g14850-like_plant"/>
</dbReference>
<feature type="domain" description="DYW" evidence="4">
    <location>
        <begin position="425"/>
        <end position="517"/>
    </location>
</feature>
<dbReference type="Pfam" id="PF12854">
    <property type="entry name" value="PPR_1"/>
    <property type="match status" value="1"/>
</dbReference>
<evidence type="ECO:0000313" key="5">
    <source>
        <dbReference type="EMBL" id="KAJ9179033.1"/>
    </source>
</evidence>
<reference evidence="5" key="1">
    <citation type="journal article" date="2023" name="Plant Biotechnol. J.">
        <title>Chromosome-level wild Hevea brasiliensis genome provides new tools for genomic-assisted breeding and valuable loci to elevate rubber yield.</title>
        <authorList>
            <person name="Cheng H."/>
            <person name="Song X."/>
            <person name="Hu Y."/>
            <person name="Wu T."/>
            <person name="Yang Q."/>
            <person name="An Z."/>
            <person name="Feng S."/>
            <person name="Deng Z."/>
            <person name="Wu W."/>
            <person name="Zeng X."/>
            <person name="Tu M."/>
            <person name="Wang X."/>
            <person name="Huang H."/>
        </authorList>
    </citation>
    <scope>NUCLEOTIDE SEQUENCE</scope>
    <source>
        <strain evidence="5">MT/VB/25A 57/8</strain>
    </source>
</reference>
<evidence type="ECO:0000259" key="4">
    <source>
        <dbReference type="Pfam" id="PF14432"/>
    </source>
</evidence>
<name>A0ABQ9MJP7_HEVBR</name>